<accession>A0ABR8GRM1</accession>
<dbReference type="NCBIfam" id="NF033564">
    <property type="entry name" value="transpos_ISAs1"/>
    <property type="match status" value="1"/>
</dbReference>
<sequence length="180" mass="20945">MIIETGNDYIAALKGNQPGLFQEVKTNFLAEFTVSQINKGHGRIEKRSVSVCQTINDIRFWPGLKTLIRVQSERQTIRHNHIKVKSETRYYISSLSITAQEFGDRIRGYWGVENKVHYIRDVTQGEDASRIRTKPLPQIFAIARNFTLNLYRNQMFENMAQAQRLCSFGLDTLKQVFRMK</sequence>
<protein>
    <submittedName>
        <fullName evidence="1">ISAs1 family transposase</fullName>
    </submittedName>
</protein>
<dbReference type="InterPro" id="IPR051698">
    <property type="entry name" value="Transposase_11-like"/>
</dbReference>
<dbReference type="InterPro" id="IPR047647">
    <property type="entry name" value="ISAs1_transpos"/>
</dbReference>
<organism evidence="1 2">
    <name type="scientific">Scytonema hofmannii FACHB-248</name>
    <dbReference type="NCBI Taxonomy" id="1842502"/>
    <lineage>
        <taxon>Bacteria</taxon>
        <taxon>Bacillati</taxon>
        <taxon>Cyanobacteriota</taxon>
        <taxon>Cyanophyceae</taxon>
        <taxon>Nostocales</taxon>
        <taxon>Scytonemataceae</taxon>
        <taxon>Scytonema</taxon>
    </lineage>
</organism>
<dbReference type="Proteomes" id="UP000660380">
    <property type="component" value="Unassembled WGS sequence"/>
</dbReference>
<name>A0ABR8GRM1_9CYAN</name>
<gene>
    <name evidence="1" type="ORF">H6G81_14885</name>
</gene>
<evidence type="ECO:0000313" key="1">
    <source>
        <dbReference type="EMBL" id="MBD2605770.1"/>
    </source>
</evidence>
<comment type="caution">
    <text evidence="1">The sequence shown here is derived from an EMBL/GenBank/DDBJ whole genome shotgun (WGS) entry which is preliminary data.</text>
</comment>
<dbReference type="PANTHER" id="PTHR30298">
    <property type="entry name" value="H REPEAT-ASSOCIATED PREDICTED TRANSPOSASE"/>
    <property type="match status" value="1"/>
</dbReference>
<reference evidence="1 2" key="1">
    <citation type="journal article" date="2020" name="ISME J.">
        <title>Comparative genomics reveals insights into cyanobacterial evolution and habitat adaptation.</title>
        <authorList>
            <person name="Chen M.Y."/>
            <person name="Teng W.K."/>
            <person name="Zhao L."/>
            <person name="Hu C.X."/>
            <person name="Zhou Y.K."/>
            <person name="Han B.P."/>
            <person name="Song L.R."/>
            <person name="Shu W.S."/>
        </authorList>
    </citation>
    <scope>NUCLEOTIDE SEQUENCE [LARGE SCALE GENOMIC DNA]</scope>
    <source>
        <strain evidence="1 2">FACHB-248</strain>
    </source>
</reference>
<proteinExistence type="predicted"/>
<dbReference type="EMBL" id="JACJTA010000028">
    <property type="protein sequence ID" value="MBD2605770.1"/>
    <property type="molecule type" value="Genomic_DNA"/>
</dbReference>
<evidence type="ECO:0000313" key="2">
    <source>
        <dbReference type="Proteomes" id="UP000660380"/>
    </source>
</evidence>
<keyword evidence="2" id="KW-1185">Reference proteome</keyword>
<dbReference type="PANTHER" id="PTHR30298:SF0">
    <property type="entry name" value="PROTEIN YBFL-RELATED"/>
    <property type="match status" value="1"/>
</dbReference>